<accession>A0A2T6G912</accession>
<sequence>MTAFPRIQYRINAESGWDLVTTPAINIFYIKINSISNNGSFSIGETFHHGHSVRSKTQGTNASYGDGSPSRSEMRNTYIDPDLNDQGEITLSPK</sequence>
<gene>
    <name evidence="2" type="ORF">C8Z91_03630</name>
</gene>
<reference evidence="2 3" key="1">
    <citation type="submission" date="2018-03" db="EMBL/GenBank/DDBJ databases">
        <title>Genome sequence of Paenibacillus elgii strain AC13 an antimicrobial compound producing bacteria.</title>
        <authorList>
            <person name="Kurokawa A.S."/>
            <person name="Araujo J.F."/>
            <person name="Costa R.A."/>
            <person name="Ortega D.B."/>
            <person name="Pires A.S."/>
            <person name="Pappas G.J.Jr."/>
            <person name="Franco O.L."/>
            <person name="Barreto C."/>
            <person name="Magalhaes B.S."/>
            <person name="Kruger R.H."/>
        </authorList>
    </citation>
    <scope>NUCLEOTIDE SEQUENCE [LARGE SCALE GENOMIC DNA]</scope>
    <source>
        <strain evidence="2 3">AC13</strain>
    </source>
</reference>
<evidence type="ECO:0000313" key="2">
    <source>
        <dbReference type="EMBL" id="PUA40631.1"/>
    </source>
</evidence>
<proteinExistence type="predicted"/>
<comment type="caution">
    <text evidence="2">The sequence shown here is derived from an EMBL/GenBank/DDBJ whole genome shotgun (WGS) entry which is preliminary data.</text>
</comment>
<dbReference type="InterPro" id="IPR019618">
    <property type="entry name" value="Spore_germination_GerPA"/>
</dbReference>
<feature type="region of interest" description="Disordered" evidence="1">
    <location>
        <begin position="46"/>
        <end position="94"/>
    </location>
</feature>
<evidence type="ECO:0000313" key="3">
    <source>
        <dbReference type="Proteomes" id="UP000244184"/>
    </source>
</evidence>
<dbReference type="Proteomes" id="UP000244184">
    <property type="component" value="Unassembled WGS sequence"/>
</dbReference>
<organism evidence="2 3">
    <name type="scientific">Paenibacillus elgii</name>
    <dbReference type="NCBI Taxonomy" id="189691"/>
    <lineage>
        <taxon>Bacteria</taxon>
        <taxon>Bacillati</taxon>
        <taxon>Bacillota</taxon>
        <taxon>Bacilli</taxon>
        <taxon>Bacillales</taxon>
        <taxon>Paenibacillaceae</taxon>
        <taxon>Paenibacillus</taxon>
    </lineage>
</organism>
<dbReference type="EMBL" id="PYHP01000009">
    <property type="protein sequence ID" value="PUA40631.1"/>
    <property type="molecule type" value="Genomic_DNA"/>
</dbReference>
<dbReference type="Pfam" id="PF10676">
    <property type="entry name" value="gerPA"/>
    <property type="match status" value="1"/>
</dbReference>
<dbReference type="AlphaFoldDB" id="A0A2T6G912"/>
<name>A0A2T6G912_9BACL</name>
<evidence type="ECO:0000256" key="1">
    <source>
        <dbReference type="SAM" id="MobiDB-lite"/>
    </source>
</evidence>
<protein>
    <submittedName>
        <fullName evidence="2">Spore germination protein</fullName>
    </submittedName>
</protein>